<keyword evidence="3" id="KW-0862">Zinc</keyword>
<protein>
    <submittedName>
        <fullName evidence="3">FBP C-terminal treble-clef zinc-finger</fullName>
    </submittedName>
</protein>
<dbReference type="Pfam" id="PF07299">
    <property type="entry name" value="EF-G-binding_N"/>
    <property type="match status" value="1"/>
</dbReference>
<reference evidence="4" key="1">
    <citation type="submission" date="2017-01" db="EMBL/GenBank/DDBJ databases">
        <authorList>
            <person name="Varghese N."/>
            <person name="Submissions S."/>
        </authorList>
    </citation>
    <scope>NUCLEOTIDE SEQUENCE [LARGE SCALE GENOMIC DNA]</scope>
    <source>
        <strain evidence="4">MNA4</strain>
    </source>
</reference>
<dbReference type="RefSeq" id="WP_076757578.1">
    <property type="nucleotide sequence ID" value="NZ_FTPL01000002.1"/>
</dbReference>
<evidence type="ECO:0000259" key="1">
    <source>
        <dbReference type="Pfam" id="PF07299"/>
    </source>
</evidence>
<dbReference type="AlphaFoldDB" id="A0A1U7PPK0"/>
<gene>
    <name evidence="3" type="ORF">SAMN05428946_1286</name>
</gene>
<dbReference type="InterPro" id="IPR010841">
    <property type="entry name" value="EF-G-binding_N"/>
</dbReference>
<dbReference type="InterPro" id="IPR032330">
    <property type="entry name" value="EF-G-binding_C"/>
</dbReference>
<feature type="domain" description="Elongation factor G-binding protein C-terminal treble-clef zinc-finger" evidence="2">
    <location>
        <begin position="101"/>
        <end position="195"/>
    </location>
</feature>
<evidence type="ECO:0000313" key="3">
    <source>
        <dbReference type="EMBL" id="SIT80092.1"/>
    </source>
</evidence>
<keyword evidence="3" id="KW-0479">Metal-binding</keyword>
<accession>A0A1U7PPK0</accession>
<sequence>MEPFISSADFHFILRQARSVMNGHMRVNDTGVLNAVEGLAEERAKERLTELPDEVRKLFAKIGEVVDNDSFDRFREQLLPFVIPFPEPKEQQLKKMFPKVKKLNPPNLSSIEWRDLTYLGWNDSGSNRKYLVWEESGKLQGIFGQFKPLGKKGVCAICNGLDEVGLFLSETRHSGGETYTKRGNYICVDSEACNRRLDDPERLGQFIGTIRK</sequence>
<feature type="domain" description="Elongation factor G-binding protein N-terminal" evidence="1">
    <location>
        <begin position="4"/>
        <end position="86"/>
    </location>
</feature>
<dbReference type="STRING" id="550447.SAMN05428946_1286"/>
<dbReference type="Proteomes" id="UP000187550">
    <property type="component" value="Unassembled WGS sequence"/>
</dbReference>
<dbReference type="CDD" id="cd16342">
    <property type="entry name" value="FusC_FusB"/>
    <property type="match status" value="1"/>
</dbReference>
<organism evidence="3 4">
    <name type="scientific">Edaphobacillus lindanitolerans</name>
    <dbReference type="NCBI Taxonomy" id="550447"/>
    <lineage>
        <taxon>Bacteria</taxon>
        <taxon>Bacillati</taxon>
        <taxon>Bacillota</taxon>
        <taxon>Bacilli</taxon>
        <taxon>Bacillales</taxon>
        <taxon>Bacillaceae</taxon>
        <taxon>Edaphobacillus</taxon>
    </lineage>
</organism>
<dbReference type="InterPro" id="IPR038344">
    <property type="entry name" value="EF-G_N_sf"/>
</dbReference>
<keyword evidence="3" id="KW-0863">Zinc-finger</keyword>
<proteinExistence type="predicted"/>
<dbReference type="GO" id="GO:0008270">
    <property type="term" value="F:zinc ion binding"/>
    <property type="evidence" value="ECO:0007669"/>
    <property type="project" value="UniProtKB-KW"/>
</dbReference>
<dbReference type="EMBL" id="FTPL01000002">
    <property type="protein sequence ID" value="SIT80092.1"/>
    <property type="molecule type" value="Genomic_DNA"/>
</dbReference>
<evidence type="ECO:0000259" key="2">
    <source>
        <dbReference type="Pfam" id="PF16571"/>
    </source>
</evidence>
<dbReference type="Gene3D" id="1.20.1280.250">
    <property type="match status" value="1"/>
</dbReference>
<keyword evidence="4" id="KW-1185">Reference proteome</keyword>
<evidence type="ECO:0000313" key="4">
    <source>
        <dbReference type="Proteomes" id="UP000187550"/>
    </source>
</evidence>
<dbReference type="OrthoDB" id="1891078at2"/>
<dbReference type="Pfam" id="PF16571">
    <property type="entry name" value="FBP_C"/>
    <property type="match status" value="1"/>
</dbReference>
<name>A0A1U7PPK0_9BACI</name>